<feature type="compositionally biased region" description="Polar residues" evidence="1">
    <location>
        <begin position="127"/>
        <end position="139"/>
    </location>
</feature>
<feature type="compositionally biased region" description="Polar residues" evidence="1">
    <location>
        <begin position="73"/>
        <end position="109"/>
    </location>
</feature>
<feature type="region of interest" description="Disordered" evidence="1">
    <location>
        <begin position="1"/>
        <end position="45"/>
    </location>
</feature>
<reference evidence="2" key="1">
    <citation type="submission" date="2021-02" db="EMBL/GenBank/DDBJ databases">
        <authorList>
            <person name="Nowell W R."/>
        </authorList>
    </citation>
    <scope>NUCLEOTIDE SEQUENCE</scope>
</reference>
<gene>
    <name evidence="2" type="ORF">XAT740_LOCUS18155</name>
</gene>
<dbReference type="EMBL" id="CAJNOR010001204">
    <property type="protein sequence ID" value="CAF1097184.1"/>
    <property type="molecule type" value="Genomic_DNA"/>
</dbReference>
<organism evidence="2 3">
    <name type="scientific">Adineta ricciae</name>
    <name type="common">Rotifer</name>
    <dbReference type="NCBI Taxonomy" id="249248"/>
    <lineage>
        <taxon>Eukaryota</taxon>
        <taxon>Metazoa</taxon>
        <taxon>Spiralia</taxon>
        <taxon>Gnathifera</taxon>
        <taxon>Rotifera</taxon>
        <taxon>Eurotatoria</taxon>
        <taxon>Bdelloidea</taxon>
        <taxon>Adinetida</taxon>
        <taxon>Adinetidae</taxon>
        <taxon>Adineta</taxon>
    </lineage>
</organism>
<feature type="compositionally biased region" description="Basic residues" evidence="1">
    <location>
        <begin position="1"/>
        <end position="25"/>
    </location>
</feature>
<protein>
    <submittedName>
        <fullName evidence="2">Uncharacterized protein</fullName>
    </submittedName>
</protein>
<evidence type="ECO:0000313" key="3">
    <source>
        <dbReference type="Proteomes" id="UP000663828"/>
    </source>
</evidence>
<accession>A0A814NZZ2</accession>
<comment type="caution">
    <text evidence="2">The sequence shown here is derived from an EMBL/GenBank/DDBJ whole genome shotgun (WGS) entry which is preliminary data.</text>
</comment>
<keyword evidence="3" id="KW-1185">Reference proteome</keyword>
<name>A0A814NZZ2_ADIRI</name>
<feature type="region of interest" description="Disordered" evidence="1">
    <location>
        <begin position="73"/>
        <end position="160"/>
    </location>
</feature>
<proteinExistence type="predicted"/>
<evidence type="ECO:0000313" key="2">
    <source>
        <dbReference type="EMBL" id="CAF1097184.1"/>
    </source>
</evidence>
<dbReference type="Proteomes" id="UP000663828">
    <property type="component" value="Unassembled WGS sequence"/>
</dbReference>
<dbReference type="AlphaFoldDB" id="A0A814NZZ2"/>
<evidence type="ECO:0000256" key="1">
    <source>
        <dbReference type="SAM" id="MobiDB-lite"/>
    </source>
</evidence>
<sequence>MARRAKKSTKKSSSRKHTKLSKKSSIKPSPTKQNMPDSLDDETKLAKRHLTKEMWQLVSIAVKRMADELVSIPNTQTHKSLSETDPSSLSKLSTTQQMGAGDESSTPDKSSIAKELLSVKMAEAPSYTKQKAMSNNATRRSIKSARKSTLQHGRKNYKMK</sequence>